<feature type="region of interest" description="Disordered" evidence="1">
    <location>
        <begin position="554"/>
        <end position="593"/>
    </location>
</feature>
<dbReference type="PANTHER" id="PTHR47791:SF2">
    <property type="entry name" value="ENDO MANNANASE, GH76 FAMILY (EUROFUNG)"/>
    <property type="match status" value="1"/>
</dbReference>
<evidence type="ECO:0000313" key="4">
    <source>
        <dbReference type="Proteomes" id="UP000799757"/>
    </source>
</evidence>
<feature type="compositionally biased region" description="Low complexity" evidence="1">
    <location>
        <begin position="445"/>
        <end position="455"/>
    </location>
</feature>
<sequence>MILRVVFASRPIGGILLLLALFTLLASALKNDPLVDEDHDSGYETEHQNVFHPHRPFNPKSPPSYQKPAHDAPPPLSAAEATNALQELHNALEVMQTEYFSLWLGKWTSAIDWTAAVMGTHVSATLYSLSHSLSYTMPGTFDKERKLDVEAQMVENEINKYFTQSVTYFFGEEYFSLRTQANDDMLWVVLGWLESIQFIGSHSDRHYPPTSDVAKGESEWHGAQFISPFAHRARVFYELASKGWDWELCGGGMTWDPHVLPYKNAITNQLFISASIGMYLHFPGDDNCSPFMGARDGSQRPDWKAFRAQEQGDAVACGESTASRSTYDPIYLANAIHGYDWLKNSGMTNEQGLYVDGFHIRGYATNHSKTHCDERNEMVYTYNQGVILSGLRGLWEATGNLTYLEDGHELVRNVIRATGWTDTEISTAIFLPSESPPQKPKAKSKSSPSTPSWSGLGSSGILTELCDPSGLCSQNGHTFKGIFFHHLVSFCTPLPKSAVRPGKTHAASRVTVSLHRRSCNEYAPWVLHNARAAGETRDTKGRFGMWWGAGIEQRSAAREEKKHDDGDGSEIRQKQEKRRHRQFLTRSPPPLPKGALDYRNDAAQLASFLPHTFAHVSDRDVATPAPDVQTVGSDGDGDPNTRGRGRTVETQGGGVAVTRAMWEFLRRYEDDDE</sequence>
<dbReference type="Gene3D" id="1.50.10.20">
    <property type="match status" value="1"/>
</dbReference>
<dbReference type="GO" id="GO:0005975">
    <property type="term" value="P:carbohydrate metabolic process"/>
    <property type="evidence" value="ECO:0007669"/>
    <property type="project" value="InterPro"/>
</dbReference>
<gene>
    <name evidence="3" type="ORF">K505DRAFT_273642</name>
</gene>
<accession>A0A6A6XFK3</accession>
<dbReference type="Proteomes" id="UP000799757">
    <property type="component" value="Unassembled WGS sequence"/>
</dbReference>
<reference evidence="3" key="1">
    <citation type="journal article" date="2020" name="Stud. Mycol.">
        <title>101 Dothideomycetes genomes: a test case for predicting lifestyles and emergence of pathogens.</title>
        <authorList>
            <person name="Haridas S."/>
            <person name="Albert R."/>
            <person name="Binder M."/>
            <person name="Bloem J."/>
            <person name="Labutti K."/>
            <person name="Salamov A."/>
            <person name="Andreopoulos B."/>
            <person name="Baker S."/>
            <person name="Barry K."/>
            <person name="Bills G."/>
            <person name="Bluhm B."/>
            <person name="Cannon C."/>
            <person name="Castanera R."/>
            <person name="Culley D."/>
            <person name="Daum C."/>
            <person name="Ezra D."/>
            <person name="Gonzalez J."/>
            <person name="Henrissat B."/>
            <person name="Kuo A."/>
            <person name="Liang C."/>
            <person name="Lipzen A."/>
            <person name="Lutzoni F."/>
            <person name="Magnuson J."/>
            <person name="Mondo S."/>
            <person name="Nolan M."/>
            <person name="Ohm R."/>
            <person name="Pangilinan J."/>
            <person name="Park H.-J."/>
            <person name="Ramirez L."/>
            <person name="Alfaro M."/>
            <person name="Sun H."/>
            <person name="Tritt A."/>
            <person name="Yoshinaga Y."/>
            <person name="Zwiers L.-H."/>
            <person name="Turgeon B."/>
            <person name="Goodwin S."/>
            <person name="Spatafora J."/>
            <person name="Crous P."/>
            <person name="Grigoriev I."/>
        </authorList>
    </citation>
    <scope>NUCLEOTIDE SEQUENCE</scope>
    <source>
        <strain evidence="3">CBS 109.77</strain>
    </source>
</reference>
<evidence type="ECO:0000313" key="3">
    <source>
        <dbReference type="EMBL" id="KAF2795226.1"/>
    </source>
</evidence>
<dbReference type="EMBL" id="MU001865">
    <property type="protein sequence ID" value="KAF2795226.1"/>
    <property type="molecule type" value="Genomic_DNA"/>
</dbReference>
<dbReference type="AlphaFoldDB" id="A0A6A6XFK3"/>
<organism evidence="3 4">
    <name type="scientific">Melanomma pulvis-pyrius CBS 109.77</name>
    <dbReference type="NCBI Taxonomy" id="1314802"/>
    <lineage>
        <taxon>Eukaryota</taxon>
        <taxon>Fungi</taxon>
        <taxon>Dikarya</taxon>
        <taxon>Ascomycota</taxon>
        <taxon>Pezizomycotina</taxon>
        <taxon>Dothideomycetes</taxon>
        <taxon>Pleosporomycetidae</taxon>
        <taxon>Pleosporales</taxon>
        <taxon>Melanommataceae</taxon>
        <taxon>Melanomma</taxon>
    </lineage>
</organism>
<feature type="signal peptide" evidence="2">
    <location>
        <begin position="1"/>
        <end position="28"/>
    </location>
</feature>
<dbReference type="InterPro" id="IPR053169">
    <property type="entry name" value="MUG_Protein"/>
</dbReference>
<evidence type="ECO:0000256" key="2">
    <source>
        <dbReference type="SAM" id="SignalP"/>
    </source>
</evidence>
<keyword evidence="3" id="KW-0378">Hydrolase</keyword>
<feature type="region of interest" description="Disordered" evidence="1">
    <location>
        <begin position="49"/>
        <end position="77"/>
    </location>
</feature>
<feature type="region of interest" description="Disordered" evidence="1">
    <location>
        <begin position="621"/>
        <end position="649"/>
    </location>
</feature>
<keyword evidence="4" id="KW-1185">Reference proteome</keyword>
<dbReference type="PANTHER" id="PTHR47791">
    <property type="entry name" value="MEIOTICALLY UP-REGULATED GENE 191 PROTEIN"/>
    <property type="match status" value="1"/>
</dbReference>
<dbReference type="GO" id="GO:0016787">
    <property type="term" value="F:hydrolase activity"/>
    <property type="evidence" value="ECO:0007669"/>
    <property type="project" value="UniProtKB-KW"/>
</dbReference>
<feature type="region of interest" description="Disordered" evidence="1">
    <location>
        <begin position="431"/>
        <end position="455"/>
    </location>
</feature>
<dbReference type="InterPro" id="IPR005198">
    <property type="entry name" value="Glyco_hydro_76"/>
</dbReference>
<feature type="compositionally biased region" description="Basic and acidic residues" evidence="1">
    <location>
        <begin position="555"/>
        <end position="574"/>
    </location>
</feature>
<keyword evidence="2" id="KW-0732">Signal</keyword>
<dbReference type="InterPro" id="IPR008928">
    <property type="entry name" value="6-hairpin_glycosidase_sf"/>
</dbReference>
<dbReference type="OrthoDB" id="4104179at2759"/>
<dbReference type="SUPFAM" id="SSF48208">
    <property type="entry name" value="Six-hairpin glycosidases"/>
    <property type="match status" value="1"/>
</dbReference>
<protein>
    <submittedName>
        <fullName evidence="3">Glycoside hydrolase family 76 protein</fullName>
    </submittedName>
</protein>
<feature type="chain" id="PRO_5025483896" evidence="2">
    <location>
        <begin position="29"/>
        <end position="673"/>
    </location>
</feature>
<name>A0A6A6XFK3_9PLEO</name>
<evidence type="ECO:0000256" key="1">
    <source>
        <dbReference type="SAM" id="MobiDB-lite"/>
    </source>
</evidence>
<proteinExistence type="predicted"/>
<dbReference type="Pfam" id="PF03663">
    <property type="entry name" value="Glyco_hydro_76"/>
    <property type="match status" value="1"/>
</dbReference>